<dbReference type="PROSITE" id="PS00798">
    <property type="entry name" value="ALDOKETO_REDUCTASE_1"/>
    <property type="match status" value="1"/>
</dbReference>
<dbReference type="PANTHER" id="PTHR11732">
    <property type="entry name" value="ALDO/KETO REDUCTASE"/>
    <property type="match status" value="1"/>
</dbReference>
<evidence type="ECO:0000259" key="1">
    <source>
        <dbReference type="Pfam" id="PF00248"/>
    </source>
</evidence>
<gene>
    <name evidence="2" type="ORF">HHX25_16675</name>
</gene>
<dbReference type="EMBL" id="JABBHF010000010">
    <property type="protein sequence ID" value="NMH89148.1"/>
    <property type="molecule type" value="Genomic_DNA"/>
</dbReference>
<protein>
    <submittedName>
        <fullName evidence="2">Aldo/keto reductase</fullName>
    </submittedName>
</protein>
<comment type="caution">
    <text evidence="2">The sequence shown here is derived from an EMBL/GenBank/DDBJ whole genome shotgun (WGS) entry which is preliminary data.</text>
</comment>
<proteinExistence type="predicted"/>
<dbReference type="RefSeq" id="WP_169675850.1">
    <property type="nucleotide sequence ID" value="NZ_JABBHF010000010.1"/>
</dbReference>
<evidence type="ECO:0000313" key="3">
    <source>
        <dbReference type="Proteomes" id="UP000746690"/>
    </source>
</evidence>
<reference evidence="2 3" key="1">
    <citation type="submission" date="2020-04" db="EMBL/GenBank/DDBJ databases">
        <title>A Flavivirga sp. nov.</title>
        <authorList>
            <person name="Sun X."/>
        </authorList>
    </citation>
    <scope>NUCLEOTIDE SEQUENCE [LARGE SCALE GENOMIC DNA]</scope>
    <source>
        <strain evidence="2 3">Y03</strain>
    </source>
</reference>
<sequence length="316" mass="35324">MRTLKFKNNDEMPAFGLGTWKSESGDVYNAVKTAIKEGYRHIDCAAVYGNEKEIGEALAECFSEGIVTRKELWITSKLWCNAHAKEDVIPALKQTLSDLQLDYLDLYLIHWPVALKKEVMFVGAKEDLISLDDLPNATTWEVMEEAVGLGLVRHIGVSNFGKKALEDLISKSKIKPEMNQVESHPYFQQEDLLSFCKDHHIHFTAYAPLGSSDRAEKFKAADEPKLLEDPIITDMAKSKNATPGQVLISWALHRGTAVIPKSVNSGRIAQNLQAGAIHLSDDDMKKIASLDKNYRYLTGGHWVFEGGAYTLESIWA</sequence>
<dbReference type="PROSITE" id="PS00062">
    <property type="entry name" value="ALDOKETO_REDUCTASE_2"/>
    <property type="match status" value="1"/>
</dbReference>
<dbReference type="InterPro" id="IPR036812">
    <property type="entry name" value="NAD(P)_OxRdtase_dom_sf"/>
</dbReference>
<feature type="domain" description="NADP-dependent oxidoreductase" evidence="1">
    <location>
        <begin position="16"/>
        <end position="291"/>
    </location>
</feature>
<organism evidence="2 3">
    <name type="scientific">Flavivirga algicola</name>
    <dbReference type="NCBI Taxonomy" id="2729136"/>
    <lineage>
        <taxon>Bacteria</taxon>
        <taxon>Pseudomonadati</taxon>
        <taxon>Bacteroidota</taxon>
        <taxon>Flavobacteriia</taxon>
        <taxon>Flavobacteriales</taxon>
        <taxon>Flavobacteriaceae</taxon>
        <taxon>Flavivirga</taxon>
    </lineage>
</organism>
<dbReference type="PROSITE" id="PS00063">
    <property type="entry name" value="ALDOKETO_REDUCTASE_3"/>
    <property type="match status" value="1"/>
</dbReference>
<dbReference type="InterPro" id="IPR020471">
    <property type="entry name" value="AKR"/>
</dbReference>
<evidence type="ECO:0000313" key="2">
    <source>
        <dbReference type="EMBL" id="NMH89148.1"/>
    </source>
</evidence>
<name>A0ABX1S2K7_9FLAO</name>
<dbReference type="InterPro" id="IPR023210">
    <property type="entry name" value="NADP_OxRdtase_dom"/>
</dbReference>
<dbReference type="InterPro" id="IPR018170">
    <property type="entry name" value="Aldo/ket_reductase_CS"/>
</dbReference>
<dbReference type="SUPFAM" id="SSF51430">
    <property type="entry name" value="NAD(P)-linked oxidoreductase"/>
    <property type="match status" value="1"/>
</dbReference>
<accession>A0ABX1S2K7</accession>
<dbReference type="PRINTS" id="PR00069">
    <property type="entry name" value="ALDKETRDTASE"/>
</dbReference>
<dbReference type="Pfam" id="PF00248">
    <property type="entry name" value="Aldo_ket_red"/>
    <property type="match status" value="1"/>
</dbReference>
<dbReference type="Proteomes" id="UP000746690">
    <property type="component" value="Unassembled WGS sequence"/>
</dbReference>
<dbReference type="PIRSF" id="PIRSF000097">
    <property type="entry name" value="AKR"/>
    <property type="match status" value="1"/>
</dbReference>
<dbReference type="Gene3D" id="3.20.20.100">
    <property type="entry name" value="NADP-dependent oxidoreductase domain"/>
    <property type="match status" value="1"/>
</dbReference>
<keyword evidence="3" id="KW-1185">Reference proteome</keyword>